<reference evidence="6 7" key="1">
    <citation type="submission" date="2024-01" db="EMBL/GenBank/DDBJ databases">
        <title>Comparative genomics of Cryptococcus and Kwoniella reveals pathogenesis evolution and contrasting modes of karyotype evolution via chromosome fusion or intercentromeric recombination.</title>
        <authorList>
            <person name="Coelho M.A."/>
            <person name="David-Palma M."/>
            <person name="Shea T."/>
            <person name="Bowers K."/>
            <person name="McGinley-Smith S."/>
            <person name="Mohammad A.W."/>
            <person name="Gnirke A."/>
            <person name="Yurkov A.M."/>
            <person name="Nowrousian M."/>
            <person name="Sun S."/>
            <person name="Cuomo C.A."/>
            <person name="Heitman J."/>
        </authorList>
    </citation>
    <scope>NUCLEOTIDE SEQUENCE [LARGE SCALE GENOMIC DNA]</scope>
    <source>
        <strain evidence="6 7">CBS 6074</strain>
    </source>
</reference>
<organism evidence="6 7">
    <name type="scientific">Kwoniella dendrophila CBS 6074</name>
    <dbReference type="NCBI Taxonomy" id="1295534"/>
    <lineage>
        <taxon>Eukaryota</taxon>
        <taxon>Fungi</taxon>
        <taxon>Dikarya</taxon>
        <taxon>Basidiomycota</taxon>
        <taxon>Agaricomycotina</taxon>
        <taxon>Tremellomycetes</taxon>
        <taxon>Tremellales</taxon>
        <taxon>Cryptococcaceae</taxon>
        <taxon>Kwoniella</taxon>
    </lineage>
</organism>
<evidence type="ECO:0000256" key="1">
    <source>
        <dbReference type="ARBA" id="ARBA00004141"/>
    </source>
</evidence>
<dbReference type="PROSITE" id="PS50850">
    <property type="entry name" value="MFS"/>
    <property type="match status" value="1"/>
</dbReference>
<dbReference type="AlphaFoldDB" id="A0AAX4JZR4"/>
<name>A0AAX4JZR4_9TREE</name>
<dbReference type="GO" id="GO:0016020">
    <property type="term" value="C:membrane"/>
    <property type="evidence" value="ECO:0007669"/>
    <property type="project" value="UniProtKB-SubCell"/>
</dbReference>
<keyword evidence="7" id="KW-1185">Reference proteome</keyword>
<feature type="transmembrane region" description="Helical" evidence="4">
    <location>
        <begin position="339"/>
        <end position="359"/>
    </location>
</feature>
<feature type="transmembrane region" description="Helical" evidence="4">
    <location>
        <begin position="313"/>
        <end position="333"/>
    </location>
</feature>
<dbReference type="Proteomes" id="UP001355207">
    <property type="component" value="Chromosome 8"/>
</dbReference>
<feature type="domain" description="Major facilitator superfamily (MFS) profile" evidence="5">
    <location>
        <begin position="251"/>
        <end position="439"/>
    </location>
</feature>
<feature type="transmembrane region" description="Helical" evidence="4">
    <location>
        <begin position="85"/>
        <end position="105"/>
    </location>
</feature>
<evidence type="ECO:0000256" key="3">
    <source>
        <dbReference type="SAM" id="MobiDB-lite"/>
    </source>
</evidence>
<comment type="subcellular location">
    <subcellularLocation>
        <location evidence="1">Membrane</location>
        <topology evidence="1">Multi-pass membrane protein</topology>
    </subcellularLocation>
</comment>
<dbReference type="PANTHER" id="PTHR11360:SF284">
    <property type="entry name" value="EG:103B4.3 PROTEIN-RELATED"/>
    <property type="match status" value="1"/>
</dbReference>
<dbReference type="InterPro" id="IPR050327">
    <property type="entry name" value="Proton-linked_MCT"/>
</dbReference>
<proteinExistence type="inferred from homology"/>
<evidence type="ECO:0000256" key="4">
    <source>
        <dbReference type="SAM" id="Phobius"/>
    </source>
</evidence>
<dbReference type="EMBL" id="CP144105">
    <property type="protein sequence ID" value="WWC90946.1"/>
    <property type="molecule type" value="Genomic_DNA"/>
</dbReference>
<feature type="region of interest" description="Disordered" evidence="3">
    <location>
        <begin position="1"/>
        <end position="38"/>
    </location>
</feature>
<feature type="transmembrane region" description="Helical" evidence="4">
    <location>
        <begin position="172"/>
        <end position="193"/>
    </location>
</feature>
<feature type="compositionally biased region" description="Basic and acidic residues" evidence="3">
    <location>
        <begin position="13"/>
        <end position="29"/>
    </location>
</feature>
<dbReference type="Gene3D" id="1.20.1250.20">
    <property type="entry name" value="MFS general substrate transporter like domains"/>
    <property type="match status" value="2"/>
</dbReference>
<dbReference type="InterPro" id="IPR020846">
    <property type="entry name" value="MFS_dom"/>
</dbReference>
<feature type="transmembrane region" description="Helical" evidence="4">
    <location>
        <begin position="380"/>
        <end position="399"/>
    </location>
</feature>
<accession>A0AAX4JZR4</accession>
<feature type="transmembrane region" description="Helical" evidence="4">
    <location>
        <begin position="252"/>
        <end position="277"/>
    </location>
</feature>
<dbReference type="GO" id="GO:0022857">
    <property type="term" value="F:transmembrane transporter activity"/>
    <property type="evidence" value="ECO:0007669"/>
    <property type="project" value="InterPro"/>
</dbReference>
<evidence type="ECO:0000313" key="6">
    <source>
        <dbReference type="EMBL" id="WWC90946.1"/>
    </source>
</evidence>
<dbReference type="PANTHER" id="PTHR11360">
    <property type="entry name" value="MONOCARBOXYLATE TRANSPORTER"/>
    <property type="match status" value="1"/>
</dbReference>
<keyword evidence="4" id="KW-1133">Transmembrane helix</keyword>
<evidence type="ECO:0000313" key="7">
    <source>
        <dbReference type="Proteomes" id="UP001355207"/>
    </source>
</evidence>
<dbReference type="Pfam" id="PF07690">
    <property type="entry name" value="MFS_1"/>
    <property type="match status" value="1"/>
</dbReference>
<feature type="transmembrane region" description="Helical" evidence="4">
    <location>
        <begin position="205"/>
        <end position="224"/>
    </location>
</feature>
<dbReference type="InterPro" id="IPR011701">
    <property type="entry name" value="MFS"/>
</dbReference>
<gene>
    <name evidence="6" type="ORF">L201_005884</name>
</gene>
<dbReference type="SUPFAM" id="SSF103473">
    <property type="entry name" value="MFS general substrate transporter"/>
    <property type="match status" value="1"/>
</dbReference>
<feature type="transmembrane region" description="Helical" evidence="4">
    <location>
        <begin position="52"/>
        <end position="73"/>
    </location>
</feature>
<keyword evidence="4" id="KW-0812">Transmembrane</keyword>
<protein>
    <recommendedName>
        <fullName evidence="5">Major facilitator superfamily (MFS) profile domain-containing protein</fullName>
    </recommendedName>
</protein>
<comment type="similarity">
    <text evidence="2">Belongs to the major facilitator superfamily. Monocarboxylate porter (TC 2.A.1.13) family.</text>
</comment>
<keyword evidence="4" id="KW-0472">Membrane</keyword>
<dbReference type="GeneID" id="91096554"/>
<feature type="transmembrane region" description="Helical" evidence="4">
    <location>
        <begin position="405"/>
        <end position="429"/>
    </location>
</feature>
<feature type="transmembrane region" description="Helical" evidence="4">
    <location>
        <begin position="283"/>
        <end position="301"/>
    </location>
</feature>
<dbReference type="InterPro" id="IPR036259">
    <property type="entry name" value="MFS_trans_sf"/>
</dbReference>
<sequence>MSGEAAIPSLPESGHEAHDIEKISRKSDNDDPSPDGLFPEGGTQAWSTVTGAWFLVFATFGVANAFGVFQSYYVLEKYPTKGSSSIAWIGSLQLFLTFMTGGVSGPLFDKGYFYPLVIVGGSLHLFSFYMISICKEFWQTFLAQGVLAGLGMGMIFVPTLGVTSQYFKRRRGLASGIVVTGSSGGGVVLPIMLNKLIVRSGFKHSVQYTGILIAVCLVLGIALIRPFGGNRGHKNVNGPKPDAKSFFKEPPYVLICIGTFFTAWGVFFPIFFLQYFAELNGTSANLTSYMVAILNAASVVGRTLPNMFADQFGALNLLTIMCLLSSAMCFAFFGAAKSTAGLIVVAILYGAASGAFISLMSPAILSTAKSQNEVGTRMGISMLFLGLAALTGSPLGAAILDDRGYGASIAWSGSMGVVGVALFAVATILTSRAKGQWKV</sequence>
<evidence type="ECO:0000259" key="5">
    <source>
        <dbReference type="PROSITE" id="PS50850"/>
    </source>
</evidence>
<dbReference type="RefSeq" id="XP_066077709.1">
    <property type="nucleotide sequence ID" value="XM_066221612.1"/>
</dbReference>
<feature type="transmembrane region" description="Helical" evidence="4">
    <location>
        <begin position="137"/>
        <end position="160"/>
    </location>
</feature>
<evidence type="ECO:0000256" key="2">
    <source>
        <dbReference type="ARBA" id="ARBA00006727"/>
    </source>
</evidence>
<feature type="transmembrane region" description="Helical" evidence="4">
    <location>
        <begin position="112"/>
        <end position="131"/>
    </location>
</feature>